<name>A0A3N0GCR9_9GAMM</name>
<evidence type="ECO:0000313" key="11">
    <source>
        <dbReference type="Proteomes" id="UP000271870"/>
    </source>
</evidence>
<keyword evidence="5" id="KW-0805">Transcription regulation</keyword>
<sequence>MTRYQHLADLLAQRIEAGLYQSGERLPSVRTLSREHGVSIGTVQQAYYVLEAKRLIMPLSRSGYFVSPRKAMPPVPALTRPIQQPVEFMQWESVLAIANKRRAPDVLSLDGGMPDITQPTLKPLLHAIAHCGKQYDLSMLGYDSLPGLPELREQIARLMLDGGSQLGAEEIVVTSGCQESLSIAIRAVCQPGDIVAVESPNFFGVMQMLQGFGVKAIEIPTDAVSGLSLEALELALEQWPIKAVLTVPNCNNPLGFIMPDERKRALVALARRFDIAIIEDDIYGELAYGYPRPITVKSLDTDGRVLLCSSFSKTLAPGLRVGWIAPGRYLDRVLHLKYISTGSTAMHIQRALTEFIQQGAYQPHLRRMRARYQRNLDVFACWVRYYFPSGICVSRPQGGFWLWIELPGECNAACLNDALRREKIRVAPGAIFSATGKYRHCLRLNYAAPFTDTIQRALQTLGLTLEQWLSEASGV</sequence>
<dbReference type="GO" id="GO:0003700">
    <property type="term" value="F:DNA-binding transcription factor activity"/>
    <property type="evidence" value="ECO:0007669"/>
    <property type="project" value="InterPro"/>
</dbReference>
<evidence type="ECO:0000313" key="9">
    <source>
        <dbReference type="EMBL" id="RNM10171.1"/>
    </source>
</evidence>
<dbReference type="Pfam" id="PF00392">
    <property type="entry name" value="GntR"/>
    <property type="match status" value="1"/>
</dbReference>
<dbReference type="Pfam" id="PF00155">
    <property type="entry name" value="Aminotran_1_2"/>
    <property type="match status" value="1"/>
</dbReference>
<dbReference type="InterPro" id="IPR015422">
    <property type="entry name" value="PyrdxlP-dep_Trfase_small"/>
</dbReference>
<comment type="caution">
    <text evidence="9">The sequence shown here is derived from an EMBL/GenBank/DDBJ whole genome shotgun (WGS) entry which is preliminary data.</text>
</comment>
<keyword evidence="3 9" id="KW-0808">Transferase</keyword>
<dbReference type="GO" id="GO:0030170">
    <property type="term" value="F:pyridoxal phosphate binding"/>
    <property type="evidence" value="ECO:0007669"/>
    <property type="project" value="InterPro"/>
</dbReference>
<dbReference type="InterPro" id="IPR004839">
    <property type="entry name" value="Aminotransferase_I/II_large"/>
</dbReference>
<dbReference type="CDD" id="cd00609">
    <property type="entry name" value="AAT_like"/>
    <property type="match status" value="1"/>
</dbReference>
<comment type="similarity">
    <text evidence="1">In the C-terminal section; belongs to the class-I pyridoxal-phosphate-dependent aminotransferase family.</text>
</comment>
<dbReference type="SMART" id="SM00345">
    <property type="entry name" value="HTH_GNTR"/>
    <property type="match status" value="1"/>
</dbReference>
<dbReference type="Gene3D" id="1.10.10.10">
    <property type="entry name" value="Winged helix-like DNA-binding domain superfamily/Winged helix DNA-binding domain"/>
    <property type="match status" value="1"/>
</dbReference>
<organism evidence="9 12">
    <name type="scientific">Dickeya undicola</name>
    <dbReference type="NCBI Taxonomy" id="1577887"/>
    <lineage>
        <taxon>Bacteria</taxon>
        <taxon>Pseudomonadati</taxon>
        <taxon>Pseudomonadota</taxon>
        <taxon>Gammaproteobacteria</taxon>
        <taxon>Enterobacterales</taxon>
        <taxon>Pectobacteriaceae</taxon>
        <taxon>Dickeya</taxon>
    </lineage>
</organism>
<dbReference type="Proteomes" id="UP000276061">
    <property type="component" value="Unassembled WGS sequence"/>
</dbReference>
<dbReference type="EMBL" id="RJLR01000003">
    <property type="protein sequence ID" value="RNM10171.1"/>
    <property type="molecule type" value="Genomic_DNA"/>
</dbReference>
<evidence type="ECO:0000256" key="5">
    <source>
        <dbReference type="ARBA" id="ARBA00023015"/>
    </source>
</evidence>
<protein>
    <submittedName>
        <fullName evidence="9">PLP-dependent aminotransferase family protein</fullName>
    </submittedName>
</protein>
<feature type="domain" description="HTH gntR-type" evidence="8">
    <location>
        <begin position="1"/>
        <end position="69"/>
    </location>
</feature>
<evidence type="ECO:0000256" key="4">
    <source>
        <dbReference type="ARBA" id="ARBA00022898"/>
    </source>
</evidence>
<dbReference type="GO" id="GO:0008483">
    <property type="term" value="F:transaminase activity"/>
    <property type="evidence" value="ECO:0007669"/>
    <property type="project" value="UniProtKB-KW"/>
</dbReference>
<dbReference type="EMBL" id="RJLS01000021">
    <property type="protein sequence ID" value="RNM21404.1"/>
    <property type="molecule type" value="Genomic_DNA"/>
</dbReference>
<dbReference type="InterPro" id="IPR036390">
    <property type="entry name" value="WH_DNA-bd_sf"/>
</dbReference>
<dbReference type="InterPro" id="IPR036388">
    <property type="entry name" value="WH-like_DNA-bd_sf"/>
</dbReference>
<dbReference type="AlphaFoldDB" id="A0A3N0GCR9"/>
<dbReference type="InterPro" id="IPR015421">
    <property type="entry name" value="PyrdxlP-dep_Trfase_major"/>
</dbReference>
<dbReference type="SUPFAM" id="SSF53383">
    <property type="entry name" value="PLP-dependent transferases"/>
    <property type="match status" value="1"/>
</dbReference>
<evidence type="ECO:0000256" key="6">
    <source>
        <dbReference type="ARBA" id="ARBA00023125"/>
    </source>
</evidence>
<keyword evidence="4" id="KW-0663">Pyridoxal phosphate</keyword>
<evidence type="ECO:0000256" key="3">
    <source>
        <dbReference type="ARBA" id="ARBA00022679"/>
    </source>
</evidence>
<keyword evidence="6" id="KW-0238">DNA-binding</keyword>
<dbReference type="InterPro" id="IPR051446">
    <property type="entry name" value="HTH_trans_reg/aminotransferase"/>
</dbReference>
<evidence type="ECO:0000256" key="7">
    <source>
        <dbReference type="ARBA" id="ARBA00023163"/>
    </source>
</evidence>
<keyword evidence="2 9" id="KW-0032">Aminotransferase</keyword>
<keyword evidence="7" id="KW-0804">Transcription</keyword>
<evidence type="ECO:0000313" key="12">
    <source>
        <dbReference type="Proteomes" id="UP000276061"/>
    </source>
</evidence>
<reference evidence="11 12" key="1">
    <citation type="submission" date="2018-11" db="EMBL/GenBank/DDBJ databases">
        <title>Characterization of surface water Dickeya isolates.</title>
        <authorList>
            <person name="Van Gijsegem F."/>
            <person name="Pedron J."/>
        </authorList>
    </citation>
    <scope>NUCLEOTIDE SEQUENCE [LARGE SCALE GENOMIC DNA]</scope>
    <source>
        <strain evidence="9 12">FVG1-MFV-O17</strain>
        <strain evidence="10 11">FVG10-MFV-A16</strain>
    </source>
</reference>
<evidence type="ECO:0000313" key="10">
    <source>
        <dbReference type="EMBL" id="RNM21404.1"/>
    </source>
</evidence>
<dbReference type="CDD" id="cd07377">
    <property type="entry name" value="WHTH_GntR"/>
    <property type="match status" value="1"/>
</dbReference>
<dbReference type="OrthoDB" id="9804020at2"/>
<keyword evidence="11" id="KW-1185">Reference proteome</keyword>
<evidence type="ECO:0000259" key="8">
    <source>
        <dbReference type="PROSITE" id="PS50949"/>
    </source>
</evidence>
<accession>A0A3N0GCR9</accession>
<evidence type="ECO:0000256" key="2">
    <source>
        <dbReference type="ARBA" id="ARBA00022576"/>
    </source>
</evidence>
<dbReference type="Gene3D" id="3.90.1150.10">
    <property type="entry name" value="Aspartate Aminotransferase, domain 1"/>
    <property type="match status" value="1"/>
</dbReference>
<dbReference type="Gene3D" id="3.40.640.10">
    <property type="entry name" value="Type I PLP-dependent aspartate aminotransferase-like (Major domain)"/>
    <property type="match status" value="1"/>
</dbReference>
<dbReference type="FunFam" id="3.40.640.10:FF:000023">
    <property type="entry name" value="Transcriptional regulator, GntR family"/>
    <property type="match status" value="1"/>
</dbReference>
<evidence type="ECO:0000256" key="1">
    <source>
        <dbReference type="ARBA" id="ARBA00005384"/>
    </source>
</evidence>
<dbReference type="Proteomes" id="UP000271870">
    <property type="component" value="Unassembled WGS sequence"/>
</dbReference>
<gene>
    <name evidence="9" type="ORF">EF878_00485</name>
    <name evidence="10" type="ORF">EFS38_15930</name>
</gene>
<dbReference type="InterPro" id="IPR015424">
    <property type="entry name" value="PyrdxlP-dep_Trfase"/>
</dbReference>
<dbReference type="PANTHER" id="PTHR46577">
    <property type="entry name" value="HTH-TYPE TRANSCRIPTIONAL REGULATORY PROTEIN GABR"/>
    <property type="match status" value="1"/>
</dbReference>
<dbReference type="PANTHER" id="PTHR46577:SF2">
    <property type="entry name" value="TRANSCRIPTIONAL REGULATORY PROTEIN"/>
    <property type="match status" value="1"/>
</dbReference>
<dbReference type="PROSITE" id="PS50949">
    <property type="entry name" value="HTH_GNTR"/>
    <property type="match status" value="1"/>
</dbReference>
<proteinExistence type="inferred from homology"/>
<dbReference type="GO" id="GO:0003677">
    <property type="term" value="F:DNA binding"/>
    <property type="evidence" value="ECO:0007669"/>
    <property type="project" value="UniProtKB-KW"/>
</dbReference>
<dbReference type="SUPFAM" id="SSF46785">
    <property type="entry name" value="Winged helix' DNA-binding domain"/>
    <property type="match status" value="1"/>
</dbReference>
<dbReference type="InterPro" id="IPR000524">
    <property type="entry name" value="Tscrpt_reg_HTH_GntR"/>
</dbReference>
<dbReference type="RefSeq" id="WP_033568027.1">
    <property type="nucleotide sequence ID" value="NZ_JBPWOM010000039.1"/>
</dbReference>